<feature type="non-terminal residue" evidence="1">
    <location>
        <position position="1"/>
    </location>
</feature>
<dbReference type="EMBL" id="CM041547">
    <property type="protein sequence ID" value="KAI3360358.1"/>
    <property type="molecule type" value="Genomic_DNA"/>
</dbReference>
<gene>
    <name evidence="1" type="ORF">L3Q82_013875</name>
</gene>
<reference evidence="1" key="1">
    <citation type="submission" date="2022-04" db="EMBL/GenBank/DDBJ databases">
        <title>Jade perch genome.</title>
        <authorList>
            <person name="Chao B."/>
        </authorList>
    </citation>
    <scope>NUCLEOTIDE SEQUENCE</scope>
    <source>
        <strain evidence="1">CB-2022</strain>
    </source>
</reference>
<comment type="caution">
    <text evidence="1">The sequence shown here is derived from an EMBL/GenBank/DDBJ whole genome shotgun (WGS) entry which is preliminary data.</text>
</comment>
<name>A0ACB8VYS2_9TELE</name>
<accession>A0ACB8VYS2</accession>
<evidence type="ECO:0000313" key="2">
    <source>
        <dbReference type="Proteomes" id="UP000831701"/>
    </source>
</evidence>
<dbReference type="Proteomes" id="UP000831701">
    <property type="component" value="Chromosome 17"/>
</dbReference>
<keyword evidence="2" id="KW-1185">Reference proteome</keyword>
<organism evidence="1 2">
    <name type="scientific">Scortum barcoo</name>
    <name type="common">barcoo grunter</name>
    <dbReference type="NCBI Taxonomy" id="214431"/>
    <lineage>
        <taxon>Eukaryota</taxon>
        <taxon>Metazoa</taxon>
        <taxon>Chordata</taxon>
        <taxon>Craniata</taxon>
        <taxon>Vertebrata</taxon>
        <taxon>Euteleostomi</taxon>
        <taxon>Actinopterygii</taxon>
        <taxon>Neopterygii</taxon>
        <taxon>Teleostei</taxon>
        <taxon>Neoteleostei</taxon>
        <taxon>Acanthomorphata</taxon>
        <taxon>Eupercaria</taxon>
        <taxon>Centrarchiformes</taxon>
        <taxon>Terapontoidei</taxon>
        <taxon>Terapontidae</taxon>
        <taxon>Scortum</taxon>
    </lineage>
</organism>
<evidence type="ECO:0000313" key="1">
    <source>
        <dbReference type="EMBL" id="KAI3360358.1"/>
    </source>
</evidence>
<proteinExistence type="predicted"/>
<protein>
    <submittedName>
        <fullName evidence="1">Uncharacterized protein</fullName>
    </submittedName>
</protein>
<sequence>RRLTDTHTGCCWWSVLDGEETMNSGRSSFPHPEEETQKALTQTVRRSGRKGLSLGSLYQICKILGPPSVTHSCPRAATPPSVRLMDEERFRGRSSQQELPSAVSWLCNLTFLADLMERLRRKLKQAEDTAETEDHVRPFTSFLSVPSGPQAGSDWAKDPPLWIGRHILSHLSLLSVSRSHRGCRTRWHQPLALGKIYLQDMSRRNSTQEAWCYKFLYTEAVSGTCSLRPHEEGTMGFLENYQEIDPVTLNLCILIASYVILLLVFLISCIMYDCRGKDPTKEYAPDPQPTQSPIRLVVMQSSPAPVARWDTANMITTYHEPTHSDFREKKSTMV</sequence>